<dbReference type="InterPro" id="IPR004045">
    <property type="entry name" value="Glutathione_S-Trfase_N"/>
</dbReference>
<accession>A0ABT9SCD8</accession>
<dbReference type="Proteomes" id="UP001226867">
    <property type="component" value="Unassembled WGS sequence"/>
</dbReference>
<dbReference type="InterPro" id="IPR050983">
    <property type="entry name" value="GST_Omega/HSP26"/>
</dbReference>
<reference evidence="2 3" key="1">
    <citation type="submission" date="2023-07" db="EMBL/GenBank/DDBJ databases">
        <title>Sorghum-associated microbial communities from plants grown in Nebraska, USA.</title>
        <authorList>
            <person name="Schachtman D."/>
        </authorList>
    </citation>
    <scope>NUCLEOTIDE SEQUENCE [LARGE SCALE GENOMIC DNA]</scope>
    <source>
        <strain evidence="2 3">DS1607</strain>
    </source>
</reference>
<dbReference type="PANTHER" id="PTHR43968">
    <property type="match status" value="1"/>
</dbReference>
<dbReference type="SUPFAM" id="SSF47616">
    <property type="entry name" value="GST C-terminal domain-like"/>
    <property type="match status" value="1"/>
</dbReference>
<dbReference type="PROSITE" id="PS50404">
    <property type="entry name" value="GST_NTER"/>
    <property type="match status" value="1"/>
</dbReference>
<dbReference type="Pfam" id="PF13410">
    <property type="entry name" value="GST_C_2"/>
    <property type="match status" value="1"/>
</dbReference>
<keyword evidence="3" id="KW-1185">Reference proteome</keyword>
<dbReference type="EMBL" id="JAUSRO010000015">
    <property type="protein sequence ID" value="MDP9902008.1"/>
    <property type="molecule type" value="Genomic_DNA"/>
</dbReference>
<dbReference type="CDD" id="cd03196">
    <property type="entry name" value="GST_C_5"/>
    <property type="match status" value="1"/>
</dbReference>
<feature type="domain" description="GST N-terminal" evidence="1">
    <location>
        <begin position="8"/>
        <end position="87"/>
    </location>
</feature>
<dbReference type="InterPro" id="IPR040079">
    <property type="entry name" value="Glutathione_S-Trfase"/>
</dbReference>
<sequence>MPEMPTGALPVLYSFRRCPYAIRARLALHASGTPCALREVVLRDKPLALLAASPQATVPVLVLRDGEVIAQSLDIMRWALARHDPQGWLRPGVGTLDDALALIADCDLHFKRDLDRYKYPGRYEDADADVHRSQGAAFLMRLQAQLQATPHLAGARSGLADHAIAPFVRQFAMVEPDWFVQQPWPHLRAWLDGWTGSEAFAAVMHRYAPWRASDTVPVVFPPGH</sequence>
<proteinExistence type="predicted"/>
<protein>
    <submittedName>
        <fullName evidence="2">Glutathione S-transferase</fullName>
    </submittedName>
</protein>
<dbReference type="Gene3D" id="3.40.30.10">
    <property type="entry name" value="Glutaredoxin"/>
    <property type="match status" value="1"/>
</dbReference>
<dbReference type="Pfam" id="PF13417">
    <property type="entry name" value="GST_N_3"/>
    <property type="match status" value="1"/>
</dbReference>
<name>A0ABT9SCD8_9BURK</name>
<dbReference type="SFLD" id="SFLDS00019">
    <property type="entry name" value="Glutathione_Transferase_(cytos"/>
    <property type="match status" value="1"/>
</dbReference>
<dbReference type="PROSITE" id="PS51354">
    <property type="entry name" value="GLUTAREDOXIN_2"/>
    <property type="match status" value="1"/>
</dbReference>
<evidence type="ECO:0000313" key="3">
    <source>
        <dbReference type="Proteomes" id="UP001226867"/>
    </source>
</evidence>
<organism evidence="2 3">
    <name type="scientific">Variovorax ginsengisoli</name>
    <dbReference type="NCBI Taxonomy" id="363844"/>
    <lineage>
        <taxon>Bacteria</taxon>
        <taxon>Pseudomonadati</taxon>
        <taxon>Pseudomonadota</taxon>
        <taxon>Betaproteobacteria</taxon>
        <taxon>Burkholderiales</taxon>
        <taxon>Comamonadaceae</taxon>
        <taxon>Variovorax</taxon>
    </lineage>
</organism>
<gene>
    <name evidence="2" type="ORF">J2W36_004280</name>
</gene>
<dbReference type="Gene3D" id="1.20.1050.10">
    <property type="match status" value="1"/>
</dbReference>
<dbReference type="SUPFAM" id="SSF52833">
    <property type="entry name" value="Thioredoxin-like"/>
    <property type="match status" value="1"/>
</dbReference>
<comment type="caution">
    <text evidence="2">The sequence shown here is derived from an EMBL/GenBank/DDBJ whole genome shotgun (WGS) entry which is preliminary data.</text>
</comment>
<dbReference type="PANTHER" id="PTHR43968:SF6">
    <property type="entry name" value="GLUTATHIONE S-TRANSFERASE OMEGA"/>
    <property type="match status" value="1"/>
</dbReference>
<evidence type="ECO:0000259" key="1">
    <source>
        <dbReference type="PROSITE" id="PS50404"/>
    </source>
</evidence>
<dbReference type="InterPro" id="IPR036249">
    <property type="entry name" value="Thioredoxin-like_sf"/>
</dbReference>
<dbReference type="InterPro" id="IPR036282">
    <property type="entry name" value="Glutathione-S-Trfase_C_sf"/>
</dbReference>
<evidence type="ECO:0000313" key="2">
    <source>
        <dbReference type="EMBL" id="MDP9902008.1"/>
    </source>
</evidence>